<dbReference type="SUPFAM" id="SSF53474">
    <property type="entry name" value="alpha/beta-Hydrolases"/>
    <property type="match status" value="1"/>
</dbReference>
<dbReference type="InterPro" id="IPR050261">
    <property type="entry name" value="FrsA_esterase"/>
</dbReference>
<dbReference type="InterPro" id="IPR029058">
    <property type="entry name" value="AB_hydrolase_fold"/>
</dbReference>
<accession>A3GFE4</accession>
<dbReference type="EMBL" id="AAVQ01000001">
    <property type="protein sequence ID" value="EAZ63741.1"/>
    <property type="molecule type" value="Genomic_DNA"/>
</dbReference>
<dbReference type="GeneID" id="4850993"/>
<dbReference type="AlphaFoldDB" id="A3GFE4"/>
<dbReference type="eggNOG" id="ENOG502S162">
    <property type="taxonomic scope" value="Eukaryota"/>
</dbReference>
<dbReference type="PANTHER" id="PTHR22946">
    <property type="entry name" value="DIENELACTONE HYDROLASE DOMAIN-CONTAINING PROTEIN-RELATED"/>
    <property type="match status" value="1"/>
</dbReference>
<proteinExistence type="predicted"/>
<protein>
    <recommendedName>
        <fullName evidence="3">AB hydrolase-1 domain-containing protein</fullName>
    </recommendedName>
</protein>
<organism evidence="1 2">
    <name type="scientific">Scheffersomyces stipitis (strain ATCC 58785 / CBS 6054 / NBRC 10063 / NRRL Y-11545)</name>
    <name type="common">Yeast</name>
    <name type="synonym">Pichia stipitis</name>
    <dbReference type="NCBI Taxonomy" id="322104"/>
    <lineage>
        <taxon>Eukaryota</taxon>
        <taxon>Fungi</taxon>
        <taxon>Dikarya</taxon>
        <taxon>Ascomycota</taxon>
        <taxon>Saccharomycotina</taxon>
        <taxon>Pichiomycetes</taxon>
        <taxon>Debaryomycetaceae</taxon>
        <taxon>Scheffersomyces</taxon>
    </lineage>
</organism>
<dbReference type="PANTHER" id="PTHR22946:SF0">
    <property type="entry name" value="DIENELACTONE HYDROLASE DOMAIN-CONTAINING PROTEIN"/>
    <property type="match status" value="1"/>
</dbReference>
<gene>
    <name evidence="1" type="ORF">PICST_51371</name>
</gene>
<name>A3GFE4_PICST</name>
<evidence type="ECO:0000313" key="1">
    <source>
        <dbReference type="EMBL" id="EAZ63741.1"/>
    </source>
</evidence>
<dbReference type="OrthoDB" id="2152248at2759"/>
<evidence type="ECO:0000313" key="2">
    <source>
        <dbReference type="Proteomes" id="UP000002258"/>
    </source>
</evidence>
<comment type="caution">
    <text evidence="1">The sequence shown here is derived from an EMBL/GenBank/DDBJ whole genome shotgun (WGS) entry which is preliminary data.</text>
</comment>
<dbReference type="Proteomes" id="UP000002258">
    <property type="component" value="Chromosome 1"/>
</dbReference>
<dbReference type="OMA" id="HNRTRTY"/>
<sequence length="325" mass="37159">MKLFEFDPSSYSKQTFLIGGINTYVYNSAGLAEYVQSFNTQVNVLEIPINVIYLVHQRGGDYKYTESLAYTILKQYYGKKGKVDVPVICVTFDNRNHGERTVSEKNNSSWNSGNDTHGVDMISSIDGNIADLKLIMEYLPSYLNLAYYVSPLLKKEYLTEIKFRNVLSGYSLGGHTVIRFASRYPHLVDAINPVVGCPDMTSLLINRLFKRRPDSPEFSKKYFYFNYQELGLSDEQKEKYYPEAFHRYVSKQDQAIFENFPMSKIKMFAAYGAEDKLVPTGLSTVWADLYGNTNGNTEVFVQEGVGHDTTPEMVDKFTTWLAQKL</sequence>
<dbReference type="InParanoid" id="A3GFE4"/>
<dbReference type="HOGENOM" id="CLU_048444_0_0_1"/>
<reference evidence="1 2" key="1">
    <citation type="journal article" date="2007" name="Nat. Biotechnol.">
        <title>Genome sequence of the lignocellulose-bioconverting and xylose-fermenting yeast Pichia stipitis.</title>
        <authorList>
            <person name="Jeffries T.W."/>
            <person name="Grigoriev I.V."/>
            <person name="Grimwood J."/>
            <person name="Laplaza J.M."/>
            <person name="Aerts A."/>
            <person name="Salamov A."/>
            <person name="Schmutz J."/>
            <person name="Lindquist E."/>
            <person name="Dehal P."/>
            <person name="Shapiro H."/>
            <person name="Jin Y.S."/>
            <person name="Passoth V."/>
            <person name="Richardson P.M."/>
        </authorList>
    </citation>
    <scope>NUCLEOTIDE SEQUENCE [LARGE SCALE GENOMIC DNA]</scope>
    <source>
        <strain evidence="2">ATCC 58785 / CBS 6054 / NBRC 10063 / NRRL Y-11545</strain>
    </source>
</reference>
<dbReference type="RefSeq" id="XP_001387764.1">
    <property type="nucleotide sequence ID" value="XM_001387727.1"/>
</dbReference>
<dbReference type="KEGG" id="pic:PICST_51371"/>
<keyword evidence="2" id="KW-1185">Reference proteome</keyword>
<dbReference type="STRING" id="322104.A3GFE4"/>
<dbReference type="Gene3D" id="3.40.50.1820">
    <property type="entry name" value="alpha/beta hydrolase"/>
    <property type="match status" value="1"/>
</dbReference>
<evidence type="ECO:0008006" key="3">
    <source>
        <dbReference type="Google" id="ProtNLM"/>
    </source>
</evidence>